<proteinExistence type="predicted"/>
<dbReference type="InterPro" id="IPR010260">
    <property type="entry name" value="AlpA"/>
</dbReference>
<dbReference type="AlphaFoldDB" id="A0A3W0SPA9"/>
<dbReference type="Pfam" id="PF05930">
    <property type="entry name" value="Phage_AlpA"/>
    <property type="match status" value="1"/>
</dbReference>
<evidence type="ECO:0000313" key="2">
    <source>
        <dbReference type="EMBL" id="MIU26047.1"/>
    </source>
</evidence>
<dbReference type="EMBL" id="RSTW01000007">
    <property type="protein sequence ID" value="MIT43953.1"/>
    <property type="molecule type" value="Genomic_DNA"/>
</dbReference>
<sequence>MQKNTFTPPTPEQRCAILAEYGKDCEEMVREDKCCKITSLSRSRRWELEQVGAFPRRKYLGRNSCSWLLSDVLWWVHNPPMIDNVNNPYERRKEKALKEAQASNQITNEI</sequence>
<accession>A0A3W0SPA9</accession>
<evidence type="ECO:0000313" key="1">
    <source>
        <dbReference type="EMBL" id="MIT43953.1"/>
    </source>
</evidence>
<organism evidence="1">
    <name type="scientific">Salmonella enterica</name>
    <name type="common">Salmonella choleraesuis</name>
    <dbReference type="NCBI Taxonomy" id="28901"/>
    <lineage>
        <taxon>Bacteria</taxon>
        <taxon>Pseudomonadati</taxon>
        <taxon>Pseudomonadota</taxon>
        <taxon>Gammaproteobacteria</taxon>
        <taxon>Enterobacterales</taxon>
        <taxon>Enterobacteriaceae</taxon>
        <taxon>Salmonella</taxon>
    </lineage>
</organism>
<name>A0A3W0SPA9_SALER</name>
<dbReference type="EMBL" id="RSTY01000008">
    <property type="protein sequence ID" value="MIU26047.1"/>
    <property type="molecule type" value="Genomic_DNA"/>
</dbReference>
<dbReference type="Proteomes" id="UP000885302">
    <property type="component" value="Unassembled WGS sequence"/>
</dbReference>
<reference evidence="1" key="1">
    <citation type="submission" date="2018-07" db="EMBL/GenBank/DDBJ databases">
        <authorList>
            <consortium name="GenomeTrakr network: Whole genome sequencing for foodborne pathogen traceback"/>
        </authorList>
    </citation>
    <scope>NUCLEOTIDE SEQUENCE [LARGE SCALE GENOMIC DNA]</scope>
    <source>
        <strain evidence="1">CFSAN034452</strain>
        <strain evidence="2">MOD1-Lipp-451</strain>
    </source>
</reference>
<protein>
    <submittedName>
        <fullName evidence="1">AlpA family phage regulatory protein</fullName>
    </submittedName>
</protein>
<comment type="caution">
    <text evidence="1">The sequence shown here is derived from an EMBL/GenBank/DDBJ whole genome shotgun (WGS) entry which is preliminary data.</text>
</comment>
<gene>
    <name evidence="1" type="ORF">ATQ15_10450</name>
    <name evidence="2" type="ORF">ATR96_14385</name>
</gene>
<dbReference type="Proteomes" id="UP000885418">
    <property type="component" value="Unassembled WGS sequence"/>
</dbReference>